<protein>
    <submittedName>
        <fullName evidence="2">Uncharacterized protein</fullName>
    </submittedName>
</protein>
<feature type="region of interest" description="Disordered" evidence="1">
    <location>
        <begin position="1"/>
        <end position="69"/>
    </location>
</feature>
<accession>A0AA39TPS3</accession>
<evidence type="ECO:0000313" key="2">
    <source>
        <dbReference type="EMBL" id="KAK0462193.1"/>
    </source>
</evidence>
<organism evidence="2 3">
    <name type="scientific">Armillaria novae-zelandiae</name>
    <dbReference type="NCBI Taxonomy" id="153914"/>
    <lineage>
        <taxon>Eukaryota</taxon>
        <taxon>Fungi</taxon>
        <taxon>Dikarya</taxon>
        <taxon>Basidiomycota</taxon>
        <taxon>Agaricomycotina</taxon>
        <taxon>Agaricomycetes</taxon>
        <taxon>Agaricomycetidae</taxon>
        <taxon>Agaricales</taxon>
        <taxon>Marasmiineae</taxon>
        <taxon>Physalacriaceae</taxon>
        <taxon>Armillaria</taxon>
    </lineage>
</organism>
<dbReference type="Proteomes" id="UP001175227">
    <property type="component" value="Unassembled WGS sequence"/>
</dbReference>
<dbReference type="EMBL" id="JAUEPR010000130">
    <property type="protein sequence ID" value="KAK0462193.1"/>
    <property type="molecule type" value="Genomic_DNA"/>
</dbReference>
<reference evidence="2" key="1">
    <citation type="submission" date="2023-06" db="EMBL/GenBank/DDBJ databases">
        <authorList>
            <consortium name="Lawrence Berkeley National Laboratory"/>
            <person name="Ahrendt S."/>
            <person name="Sahu N."/>
            <person name="Indic B."/>
            <person name="Wong-Bajracharya J."/>
            <person name="Merenyi Z."/>
            <person name="Ke H.-M."/>
            <person name="Monk M."/>
            <person name="Kocsube S."/>
            <person name="Drula E."/>
            <person name="Lipzen A."/>
            <person name="Balint B."/>
            <person name="Henrissat B."/>
            <person name="Andreopoulos B."/>
            <person name="Martin F.M."/>
            <person name="Harder C.B."/>
            <person name="Rigling D."/>
            <person name="Ford K.L."/>
            <person name="Foster G.D."/>
            <person name="Pangilinan J."/>
            <person name="Papanicolaou A."/>
            <person name="Barry K."/>
            <person name="LaButti K."/>
            <person name="Viragh M."/>
            <person name="Koriabine M."/>
            <person name="Yan M."/>
            <person name="Riley R."/>
            <person name="Champramary S."/>
            <person name="Plett K.L."/>
            <person name="Tsai I.J."/>
            <person name="Slot J."/>
            <person name="Sipos G."/>
            <person name="Plett J."/>
            <person name="Nagy L.G."/>
            <person name="Grigoriev I.V."/>
        </authorList>
    </citation>
    <scope>NUCLEOTIDE SEQUENCE</scope>
    <source>
        <strain evidence="2">ICMP 16352</strain>
    </source>
</reference>
<evidence type="ECO:0000256" key="1">
    <source>
        <dbReference type="SAM" id="MobiDB-lite"/>
    </source>
</evidence>
<comment type="caution">
    <text evidence="2">The sequence shown here is derived from an EMBL/GenBank/DDBJ whole genome shotgun (WGS) entry which is preliminary data.</text>
</comment>
<evidence type="ECO:0000313" key="3">
    <source>
        <dbReference type="Proteomes" id="UP001175227"/>
    </source>
</evidence>
<keyword evidence="3" id="KW-1185">Reference proteome</keyword>
<name>A0AA39TPS3_9AGAR</name>
<gene>
    <name evidence="2" type="ORF">IW261DRAFT_1576437</name>
</gene>
<dbReference type="AlphaFoldDB" id="A0AA39TPS3"/>
<sequence length="179" mass="19566">MSLHADRRPSARAQGLNNKIVPGTLMSKCSVPRGQRKEGGKGKLTPASIGIPEVNDPAWNTGTDGNEGSAAVDDMAEAKAKEVNLQLPHVDLPEPKMDSEKPEAAPPAENASLLEHVSEGCSAINLTLILKNVYANDQLFRKVLSNPKEFRNFEIRDNLIFIKLEDRELLCIPDHVHKG</sequence>
<proteinExistence type="predicted"/>